<reference evidence="1 2" key="1">
    <citation type="submission" date="2019-12" db="EMBL/GenBank/DDBJ databases">
        <title>Full genome sequence of a Bacillus safensis strain isolated from commercially available natto in Indonesia.</title>
        <authorList>
            <person name="Yoshida M."/>
            <person name="Uomi M."/>
            <person name="Waturangi D."/>
            <person name="Ekaputri J.J."/>
            <person name="Setiamarga D.H.E."/>
        </authorList>
    </citation>
    <scope>NUCLEOTIDE SEQUENCE [LARGE SCALE GENOMIC DNA]</scope>
    <source>
        <strain evidence="1 2">IDN1</strain>
    </source>
</reference>
<accession>A0A5S9M9K4</accession>
<evidence type="ECO:0000313" key="1">
    <source>
        <dbReference type="EMBL" id="BBP89558.1"/>
    </source>
</evidence>
<proteinExistence type="predicted"/>
<dbReference type="AlphaFoldDB" id="A0A5S9M9K4"/>
<dbReference type="Proteomes" id="UP000464658">
    <property type="component" value="Chromosome"/>
</dbReference>
<evidence type="ECO:0000313" key="2">
    <source>
        <dbReference type="Proteomes" id="UP000464658"/>
    </source>
</evidence>
<protein>
    <submittedName>
        <fullName evidence="1">Uncharacterized protein</fullName>
    </submittedName>
</protein>
<dbReference type="GO" id="GO:0030983">
    <property type="term" value="F:mismatched DNA binding"/>
    <property type="evidence" value="ECO:0007669"/>
    <property type="project" value="InterPro"/>
</dbReference>
<gene>
    <name evidence="1" type="ORF">BsIDN1_31760</name>
</gene>
<dbReference type="GO" id="GO:0006298">
    <property type="term" value="P:mismatch repair"/>
    <property type="evidence" value="ECO:0007669"/>
    <property type="project" value="InterPro"/>
</dbReference>
<dbReference type="SUPFAM" id="SSF53150">
    <property type="entry name" value="DNA repair protein MutS, domain II"/>
    <property type="match status" value="1"/>
</dbReference>
<organism evidence="1 2">
    <name type="scientific">Bacillus safensis</name>
    <dbReference type="NCBI Taxonomy" id="561879"/>
    <lineage>
        <taxon>Bacteria</taxon>
        <taxon>Bacillati</taxon>
        <taxon>Bacillota</taxon>
        <taxon>Bacilli</taxon>
        <taxon>Bacillales</taxon>
        <taxon>Bacillaceae</taxon>
        <taxon>Bacillus</taxon>
    </lineage>
</organism>
<name>A0A5S9M9K4_BACIA</name>
<sequence length="162" mass="19225">MKSYQKFILSVQKKFVVSKQLDEETIKTLKERCQATISYEDSDELLDEAEQLISHLDEKLKTAFLTLYAYLRRTQKRSLDHLQKVQVFELEQTMKIDLYSKRNLELTETIRSKKAKRALFIMLLDVRQKKKQRWAADCSSNGSTGRSFAFRKLTSVRKWCKF</sequence>
<dbReference type="EMBL" id="AP021906">
    <property type="protein sequence ID" value="BBP89558.1"/>
    <property type="molecule type" value="Genomic_DNA"/>
</dbReference>
<dbReference type="InterPro" id="IPR036678">
    <property type="entry name" value="MutS_con_dom_sf"/>
</dbReference>
<dbReference type="GO" id="GO:0005524">
    <property type="term" value="F:ATP binding"/>
    <property type="evidence" value="ECO:0007669"/>
    <property type="project" value="InterPro"/>
</dbReference>